<dbReference type="SUPFAM" id="SSF53335">
    <property type="entry name" value="S-adenosyl-L-methionine-dependent methyltransferases"/>
    <property type="match status" value="1"/>
</dbReference>
<organism evidence="8 9">
    <name type="scientific">Formicincola oecophyllae</name>
    <dbReference type="NCBI Taxonomy" id="2558361"/>
    <lineage>
        <taxon>Bacteria</taxon>
        <taxon>Pseudomonadati</taxon>
        <taxon>Pseudomonadota</taxon>
        <taxon>Alphaproteobacteria</taxon>
        <taxon>Acetobacterales</taxon>
        <taxon>Acetobacteraceae</taxon>
        <taxon>Formicincola</taxon>
    </lineage>
</organism>
<dbReference type="GO" id="GO:0005737">
    <property type="term" value="C:cytoplasm"/>
    <property type="evidence" value="ECO:0007669"/>
    <property type="project" value="UniProtKB-SubCell"/>
</dbReference>
<evidence type="ECO:0000256" key="4">
    <source>
        <dbReference type="ARBA" id="ARBA00022679"/>
    </source>
</evidence>
<dbReference type="GO" id="GO:0070475">
    <property type="term" value="P:rRNA base methylation"/>
    <property type="evidence" value="ECO:0007669"/>
    <property type="project" value="UniProtKB-UniRule"/>
</dbReference>
<feature type="binding site" evidence="6">
    <location>
        <position position="88"/>
    </location>
    <ligand>
        <name>S-adenosyl-L-methionine</name>
        <dbReference type="ChEBI" id="CHEBI:59789"/>
    </ligand>
</feature>
<feature type="binding site" evidence="6">
    <location>
        <position position="120"/>
    </location>
    <ligand>
        <name>S-adenosyl-L-methionine</name>
        <dbReference type="ChEBI" id="CHEBI:59789"/>
    </ligand>
</feature>
<dbReference type="Proteomes" id="UP000318709">
    <property type="component" value="Chromosome"/>
</dbReference>
<proteinExistence type="inferred from homology"/>
<dbReference type="AlphaFoldDB" id="A0A4Y6U6L9"/>
<dbReference type="Gene3D" id="3.40.50.150">
    <property type="entry name" value="Vaccinia Virus protein VP39"/>
    <property type="match status" value="1"/>
</dbReference>
<dbReference type="RefSeq" id="WP_141442645.1">
    <property type="nucleotide sequence ID" value="NZ_CP038231.1"/>
</dbReference>
<comment type="function">
    <text evidence="6">Specifically methylates the N4 position of cytidine in position 1402 (C1402) of 16S rRNA.</text>
</comment>
<dbReference type="Gene3D" id="1.10.150.170">
    <property type="entry name" value="Putative methyltransferase TM0872, insert domain"/>
    <property type="match status" value="1"/>
</dbReference>
<evidence type="ECO:0000256" key="3">
    <source>
        <dbReference type="ARBA" id="ARBA00022603"/>
    </source>
</evidence>
<keyword evidence="5 6" id="KW-0949">S-adenosyl-L-methionine</keyword>
<comment type="similarity">
    <text evidence="1 6">Belongs to the methyltransferase superfamily. RsmH family.</text>
</comment>
<feature type="binding site" evidence="6">
    <location>
        <begin position="65"/>
        <end position="67"/>
    </location>
    <ligand>
        <name>S-adenosyl-L-methionine</name>
        <dbReference type="ChEBI" id="CHEBI:59789"/>
    </ligand>
</feature>
<evidence type="ECO:0000256" key="7">
    <source>
        <dbReference type="SAM" id="MobiDB-lite"/>
    </source>
</evidence>
<dbReference type="OrthoDB" id="9806637at2"/>
<dbReference type="HAMAP" id="MF_01007">
    <property type="entry name" value="16SrRNA_methyltr_H"/>
    <property type="match status" value="1"/>
</dbReference>
<feature type="compositionally biased region" description="Polar residues" evidence="7">
    <location>
        <begin position="329"/>
        <end position="338"/>
    </location>
</feature>
<dbReference type="EMBL" id="CP038231">
    <property type="protein sequence ID" value="QDH13002.1"/>
    <property type="molecule type" value="Genomic_DNA"/>
</dbReference>
<evidence type="ECO:0000256" key="2">
    <source>
        <dbReference type="ARBA" id="ARBA00022552"/>
    </source>
</evidence>
<name>A0A4Y6U6L9_9PROT</name>
<gene>
    <name evidence="6 8" type="primary">rsmH</name>
    <name evidence="8" type="ORF">E3E12_00975</name>
</gene>
<reference evidence="8 9" key="1">
    <citation type="submission" date="2019-03" db="EMBL/GenBank/DDBJ databases">
        <title>The complete genome sequence of Swingsia_sp. F3b2 LMG30590(T).</title>
        <authorList>
            <person name="Chua K.-O."/>
            <person name="Chan K.-G."/>
            <person name="See-Too W.-S."/>
        </authorList>
    </citation>
    <scope>NUCLEOTIDE SEQUENCE [LARGE SCALE GENOMIC DNA]</scope>
    <source>
        <strain evidence="8 9">F3b2</strain>
    </source>
</reference>
<dbReference type="NCBIfam" id="TIGR00006">
    <property type="entry name" value="16S rRNA (cytosine(1402)-N(4))-methyltransferase RsmH"/>
    <property type="match status" value="1"/>
</dbReference>
<dbReference type="InterPro" id="IPR002903">
    <property type="entry name" value="RsmH"/>
</dbReference>
<comment type="subcellular location">
    <subcellularLocation>
        <location evidence="6">Cytoplasm</location>
    </subcellularLocation>
</comment>
<dbReference type="GO" id="GO:0071424">
    <property type="term" value="F:rRNA (cytosine-N4-)-methyltransferase activity"/>
    <property type="evidence" value="ECO:0007669"/>
    <property type="project" value="UniProtKB-UniRule"/>
</dbReference>
<dbReference type="Pfam" id="PF01795">
    <property type="entry name" value="Methyltransf_5"/>
    <property type="match status" value="1"/>
</dbReference>
<keyword evidence="4 6" id="KW-0808">Transferase</keyword>
<keyword evidence="6" id="KW-0963">Cytoplasm</keyword>
<evidence type="ECO:0000256" key="5">
    <source>
        <dbReference type="ARBA" id="ARBA00022691"/>
    </source>
</evidence>
<sequence>MDNAAALLPSRPLVGAPANPAEKAQPWLARAQAAQGHFPVMLPEVVAALQPRPGGRYLDATFGGGGYSTAILDAATQGAQGADVHAIDRDPGAISRGQVLAKQREEAGFPGQLHLHQGSFSAMKELAGAYGPFDGIVLDLGVSSFQIDQAERGFSFRQDGPLDMRMGETGPTASDIVNTASEERLADILYHYGEEKRSRRVARALVEARSTAPITTTARLADIIRSAVPRERAGFDPATRSFQGLRIAVNDELGELERALQDAPTMLAPGGRLVVVSFHSLEDRLVKKAFAALSGRVARTNRHAPPQAVQNQGEAPFKPAHSKPVLPSNDETTLNPRSRSARLRCLERRSSTVQGKKGERS</sequence>
<keyword evidence="3 6" id="KW-0489">Methyltransferase</keyword>
<dbReference type="InterPro" id="IPR029063">
    <property type="entry name" value="SAM-dependent_MTases_sf"/>
</dbReference>
<dbReference type="PIRSF" id="PIRSF004486">
    <property type="entry name" value="MraW"/>
    <property type="match status" value="1"/>
</dbReference>
<dbReference type="SUPFAM" id="SSF81799">
    <property type="entry name" value="Putative methyltransferase TM0872, insert domain"/>
    <property type="match status" value="1"/>
</dbReference>
<keyword evidence="9" id="KW-1185">Reference proteome</keyword>
<dbReference type="CDD" id="cd02440">
    <property type="entry name" value="AdoMet_MTases"/>
    <property type="match status" value="1"/>
</dbReference>
<keyword evidence="2 6" id="KW-0698">rRNA processing</keyword>
<protein>
    <recommendedName>
        <fullName evidence="6">Ribosomal RNA small subunit methyltransferase H</fullName>
        <ecNumber evidence="6">2.1.1.199</ecNumber>
    </recommendedName>
    <alternativeName>
        <fullName evidence="6">16S rRNA m(4)C1402 methyltransferase</fullName>
    </alternativeName>
    <alternativeName>
        <fullName evidence="6">rRNA (cytosine-N(4)-)-methyltransferase RsmH</fullName>
    </alternativeName>
</protein>
<dbReference type="FunFam" id="1.10.150.170:FF:000003">
    <property type="entry name" value="Ribosomal RNA small subunit methyltransferase H"/>
    <property type="match status" value="1"/>
</dbReference>
<evidence type="ECO:0000313" key="9">
    <source>
        <dbReference type="Proteomes" id="UP000318709"/>
    </source>
</evidence>
<feature type="binding site" evidence="6">
    <location>
        <position position="146"/>
    </location>
    <ligand>
        <name>S-adenosyl-L-methionine</name>
        <dbReference type="ChEBI" id="CHEBI:59789"/>
    </ligand>
</feature>
<dbReference type="EC" id="2.1.1.199" evidence="6"/>
<evidence type="ECO:0000256" key="1">
    <source>
        <dbReference type="ARBA" id="ARBA00010396"/>
    </source>
</evidence>
<evidence type="ECO:0000256" key="6">
    <source>
        <dbReference type="HAMAP-Rule" id="MF_01007"/>
    </source>
</evidence>
<evidence type="ECO:0000313" key="8">
    <source>
        <dbReference type="EMBL" id="QDH13002.1"/>
    </source>
</evidence>
<dbReference type="InterPro" id="IPR023397">
    <property type="entry name" value="SAM-dep_MeTrfase_MraW_recog"/>
</dbReference>
<comment type="catalytic activity">
    <reaction evidence="6">
        <text>cytidine(1402) in 16S rRNA + S-adenosyl-L-methionine = N(4)-methylcytidine(1402) in 16S rRNA + S-adenosyl-L-homocysteine + H(+)</text>
        <dbReference type="Rhea" id="RHEA:42928"/>
        <dbReference type="Rhea" id="RHEA-COMP:10286"/>
        <dbReference type="Rhea" id="RHEA-COMP:10287"/>
        <dbReference type="ChEBI" id="CHEBI:15378"/>
        <dbReference type="ChEBI" id="CHEBI:57856"/>
        <dbReference type="ChEBI" id="CHEBI:59789"/>
        <dbReference type="ChEBI" id="CHEBI:74506"/>
        <dbReference type="ChEBI" id="CHEBI:82748"/>
        <dbReference type="EC" id="2.1.1.199"/>
    </reaction>
</comment>
<feature type="compositionally biased region" description="Basic and acidic residues" evidence="7">
    <location>
        <begin position="344"/>
        <end position="361"/>
    </location>
</feature>
<dbReference type="PANTHER" id="PTHR11265">
    <property type="entry name" value="S-ADENOSYL-METHYLTRANSFERASE MRAW"/>
    <property type="match status" value="1"/>
</dbReference>
<dbReference type="KEGG" id="swf:E3E12_00975"/>
<feature type="region of interest" description="Disordered" evidence="7">
    <location>
        <begin position="301"/>
        <end position="361"/>
    </location>
</feature>
<dbReference type="PANTHER" id="PTHR11265:SF0">
    <property type="entry name" value="12S RRNA N4-METHYLCYTIDINE METHYLTRANSFERASE"/>
    <property type="match status" value="1"/>
</dbReference>
<accession>A0A4Y6U6L9</accession>
<feature type="binding site" evidence="6">
    <location>
        <position position="139"/>
    </location>
    <ligand>
        <name>S-adenosyl-L-methionine</name>
        <dbReference type="ChEBI" id="CHEBI:59789"/>
    </ligand>
</feature>